<organism evidence="1 2">
    <name type="scientific">Panicum miliaceum</name>
    <name type="common">Proso millet</name>
    <name type="synonym">Broomcorn millet</name>
    <dbReference type="NCBI Taxonomy" id="4540"/>
    <lineage>
        <taxon>Eukaryota</taxon>
        <taxon>Viridiplantae</taxon>
        <taxon>Streptophyta</taxon>
        <taxon>Embryophyta</taxon>
        <taxon>Tracheophyta</taxon>
        <taxon>Spermatophyta</taxon>
        <taxon>Magnoliopsida</taxon>
        <taxon>Liliopsida</taxon>
        <taxon>Poales</taxon>
        <taxon>Poaceae</taxon>
        <taxon>PACMAD clade</taxon>
        <taxon>Panicoideae</taxon>
        <taxon>Panicodae</taxon>
        <taxon>Paniceae</taxon>
        <taxon>Panicinae</taxon>
        <taxon>Panicum</taxon>
        <taxon>Panicum sect. Panicum</taxon>
    </lineage>
</organism>
<sequence>MVLDDECKLRKEERLSDYECSITKSYQKSSNRRYNQVPQLGEQPNQSIPPLIVLSKENEATTEFVMESALTKAQLLGQVEIPKHQGSERKPFKMDEPLMWSELVEILPTRMWELHRWYTKESADGLIMFAARIKNEDFYRGPDDVWIEFEGLWFLYHQDALDKPLLSVFCMSKVKE</sequence>
<evidence type="ECO:0000313" key="2">
    <source>
        <dbReference type="Proteomes" id="UP000275267"/>
    </source>
</evidence>
<name>A0A3L6SUT3_PANMI</name>
<comment type="caution">
    <text evidence="1">The sequence shown here is derived from an EMBL/GenBank/DDBJ whole genome shotgun (WGS) entry which is preliminary data.</text>
</comment>
<gene>
    <name evidence="1" type="ORF">C2845_PM07G08650</name>
</gene>
<protein>
    <submittedName>
        <fullName evidence="1">Transposon protein, putative, CACTA, En/Spm sub-class</fullName>
    </submittedName>
</protein>
<dbReference type="AlphaFoldDB" id="A0A3L6SUT3"/>
<accession>A0A3L6SUT3</accession>
<proteinExistence type="predicted"/>
<keyword evidence="2" id="KW-1185">Reference proteome</keyword>
<reference evidence="2" key="1">
    <citation type="journal article" date="2019" name="Nat. Commun.">
        <title>The genome of broomcorn millet.</title>
        <authorList>
            <person name="Zou C."/>
            <person name="Miki D."/>
            <person name="Li D."/>
            <person name="Tang Q."/>
            <person name="Xiao L."/>
            <person name="Rajput S."/>
            <person name="Deng P."/>
            <person name="Jia W."/>
            <person name="Huang R."/>
            <person name="Zhang M."/>
            <person name="Sun Y."/>
            <person name="Hu J."/>
            <person name="Fu X."/>
            <person name="Schnable P.S."/>
            <person name="Li F."/>
            <person name="Zhang H."/>
            <person name="Feng B."/>
            <person name="Zhu X."/>
            <person name="Liu R."/>
            <person name="Schnable J.C."/>
            <person name="Zhu J.-K."/>
            <person name="Zhang H."/>
        </authorList>
    </citation>
    <scope>NUCLEOTIDE SEQUENCE [LARGE SCALE GENOMIC DNA]</scope>
</reference>
<dbReference type="Proteomes" id="UP000275267">
    <property type="component" value="Unassembled WGS sequence"/>
</dbReference>
<dbReference type="EMBL" id="PQIB02000004">
    <property type="protein sequence ID" value="RLN25444.1"/>
    <property type="molecule type" value="Genomic_DNA"/>
</dbReference>
<dbReference type="OrthoDB" id="10499768at2759"/>
<evidence type="ECO:0000313" key="1">
    <source>
        <dbReference type="EMBL" id="RLN25444.1"/>
    </source>
</evidence>